<dbReference type="Pfam" id="PF00825">
    <property type="entry name" value="Ribonuclease_P"/>
    <property type="match status" value="1"/>
</dbReference>
<gene>
    <name evidence="6" type="primary">rnpA</name>
    <name evidence="9" type="ORF">PlAlph_2490</name>
</gene>
<name>A0A6M4NPD9_9PROT</name>
<dbReference type="InterPro" id="IPR020568">
    <property type="entry name" value="Ribosomal_Su5_D2-typ_SF"/>
</dbReference>
<dbReference type="EC" id="3.1.26.5" evidence="6 7"/>
<evidence type="ECO:0000256" key="7">
    <source>
        <dbReference type="NCBIfam" id="TIGR00188"/>
    </source>
</evidence>
<keyword evidence="3 6" id="KW-0255">Endonuclease</keyword>
<sequence>MPAFSVIKKRRDFVRLTKSGESVPTRTLVLQAAPGKLSPATGEARIGYTTTKKLGKAHIRNRCRRRLRAAAALFFSQYAMPDFDYVLIARYSTAQAPFASICKDLCYALKKANRKFVPEESEDVSENSTENNPPAVPAAD</sequence>
<dbReference type="GO" id="GO:0030677">
    <property type="term" value="C:ribonuclease P complex"/>
    <property type="evidence" value="ECO:0007669"/>
    <property type="project" value="TreeGrafter"/>
</dbReference>
<dbReference type="PANTHER" id="PTHR33992:SF1">
    <property type="entry name" value="RIBONUCLEASE P PROTEIN COMPONENT"/>
    <property type="match status" value="1"/>
</dbReference>
<dbReference type="AlphaFoldDB" id="A0A6M4NPD9"/>
<evidence type="ECO:0000256" key="6">
    <source>
        <dbReference type="HAMAP-Rule" id="MF_00227"/>
    </source>
</evidence>
<dbReference type="Gene3D" id="3.30.230.10">
    <property type="match status" value="1"/>
</dbReference>
<organism evidence="9">
    <name type="scientific">uncultured Alphaproteobacteria bacterium</name>
    <dbReference type="NCBI Taxonomy" id="91750"/>
    <lineage>
        <taxon>Bacteria</taxon>
        <taxon>Pseudomonadati</taxon>
        <taxon>Pseudomonadota</taxon>
        <taxon>Alphaproteobacteria</taxon>
        <taxon>environmental samples</taxon>
    </lineage>
</organism>
<evidence type="ECO:0000256" key="2">
    <source>
        <dbReference type="ARBA" id="ARBA00022722"/>
    </source>
</evidence>
<dbReference type="GO" id="GO:0000049">
    <property type="term" value="F:tRNA binding"/>
    <property type="evidence" value="ECO:0007669"/>
    <property type="project" value="UniProtKB-UniRule"/>
</dbReference>
<dbReference type="SUPFAM" id="SSF54211">
    <property type="entry name" value="Ribosomal protein S5 domain 2-like"/>
    <property type="match status" value="1"/>
</dbReference>
<keyword evidence="1 6" id="KW-0819">tRNA processing</keyword>
<evidence type="ECO:0000256" key="3">
    <source>
        <dbReference type="ARBA" id="ARBA00022759"/>
    </source>
</evidence>
<dbReference type="GO" id="GO:0042781">
    <property type="term" value="F:3'-tRNA processing endoribonuclease activity"/>
    <property type="evidence" value="ECO:0007669"/>
    <property type="project" value="TreeGrafter"/>
</dbReference>
<dbReference type="InterPro" id="IPR014721">
    <property type="entry name" value="Ribsml_uS5_D2-typ_fold_subgr"/>
</dbReference>
<comment type="catalytic activity">
    <reaction evidence="6">
        <text>Endonucleolytic cleavage of RNA, removing 5'-extranucleotides from tRNA precursor.</text>
        <dbReference type="EC" id="3.1.26.5"/>
    </reaction>
</comment>
<comment type="function">
    <text evidence="6">RNaseP catalyzes the removal of the 5'-leader sequence from pre-tRNA to produce the mature 5'-terminus. It can also cleave other RNA substrates such as 4.5S RNA. The protein component plays an auxiliary but essential role in vivo by binding to the 5'-leader sequence and broadening the substrate specificity of the ribozyme.</text>
</comment>
<accession>A0A6M4NPD9</accession>
<keyword evidence="5 6" id="KW-0694">RNA-binding</keyword>
<comment type="subunit">
    <text evidence="6">Consists of a catalytic RNA component (M1 or rnpB) and a protein subunit.</text>
</comment>
<dbReference type="InterPro" id="IPR000100">
    <property type="entry name" value="RNase_P"/>
</dbReference>
<proteinExistence type="inferred from homology"/>
<dbReference type="HAMAP" id="MF_00227">
    <property type="entry name" value="RNase_P"/>
    <property type="match status" value="1"/>
</dbReference>
<dbReference type="PANTHER" id="PTHR33992">
    <property type="entry name" value="RIBONUCLEASE P PROTEIN COMPONENT"/>
    <property type="match status" value="1"/>
</dbReference>
<dbReference type="NCBIfam" id="TIGR00188">
    <property type="entry name" value="rnpA"/>
    <property type="match status" value="1"/>
</dbReference>
<evidence type="ECO:0000256" key="4">
    <source>
        <dbReference type="ARBA" id="ARBA00022801"/>
    </source>
</evidence>
<evidence type="ECO:0000313" key="9">
    <source>
        <dbReference type="EMBL" id="QJR98244.1"/>
    </source>
</evidence>
<dbReference type="GO" id="GO:0001682">
    <property type="term" value="P:tRNA 5'-leader removal"/>
    <property type="evidence" value="ECO:0007669"/>
    <property type="project" value="UniProtKB-UniRule"/>
</dbReference>
<evidence type="ECO:0000256" key="5">
    <source>
        <dbReference type="ARBA" id="ARBA00022884"/>
    </source>
</evidence>
<dbReference type="EMBL" id="MN990729">
    <property type="protein sequence ID" value="QJR98244.1"/>
    <property type="molecule type" value="Genomic_DNA"/>
</dbReference>
<evidence type="ECO:0000256" key="1">
    <source>
        <dbReference type="ARBA" id="ARBA00022694"/>
    </source>
</evidence>
<keyword evidence="2 6" id="KW-0540">Nuclease</keyword>
<comment type="similarity">
    <text evidence="6">Belongs to the RnpA family.</text>
</comment>
<reference evidence="9" key="1">
    <citation type="submission" date="2020-01" db="EMBL/GenBank/DDBJ databases">
        <title>Gastrointestinal microbiota of LL stock colony Peromyscus leucopus.</title>
        <authorList>
            <person name="Milovic A."/>
            <person name="Bassam K."/>
            <person name="Keay E."/>
            <person name="Barbour A.G."/>
        </authorList>
    </citation>
    <scope>NUCLEOTIDE SEQUENCE</scope>
    <source>
        <strain evidence="9">LL90</strain>
    </source>
</reference>
<dbReference type="GO" id="GO:0004526">
    <property type="term" value="F:ribonuclease P activity"/>
    <property type="evidence" value="ECO:0007669"/>
    <property type="project" value="UniProtKB-UniRule"/>
</dbReference>
<evidence type="ECO:0000256" key="8">
    <source>
        <dbReference type="SAM" id="MobiDB-lite"/>
    </source>
</evidence>
<protein>
    <recommendedName>
        <fullName evidence="6 7">Ribonuclease P protein component</fullName>
        <shortName evidence="6">RNase P protein</shortName>
        <shortName evidence="6">RNaseP protein</shortName>
        <ecNumber evidence="6 7">3.1.26.5</ecNumber>
    </recommendedName>
    <alternativeName>
        <fullName evidence="6">Protein C5</fullName>
    </alternativeName>
</protein>
<feature type="region of interest" description="Disordered" evidence="8">
    <location>
        <begin position="118"/>
        <end position="140"/>
    </location>
</feature>
<keyword evidence="4 6" id="KW-0378">Hydrolase</keyword>